<dbReference type="Proteomes" id="UP000078542">
    <property type="component" value="Unassembled WGS sequence"/>
</dbReference>
<organism evidence="2 3">
    <name type="scientific">Cyphomyrmex costatus</name>
    <dbReference type="NCBI Taxonomy" id="456900"/>
    <lineage>
        <taxon>Eukaryota</taxon>
        <taxon>Metazoa</taxon>
        <taxon>Ecdysozoa</taxon>
        <taxon>Arthropoda</taxon>
        <taxon>Hexapoda</taxon>
        <taxon>Insecta</taxon>
        <taxon>Pterygota</taxon>
        <taxon>Neoptera</taxon>
        <taxon>Endopterygota</taxon>
        <taxon>Hymenoptera</taxon>
        <taxon>Apocrita</taxon>
        <taxon>Aculeata</taxon>
        <taxon>Formicoidea</taxon>
        <taxon>Formicidae</taxon>
        <taxon>Myrmicinae</taxon>
        <taxon>Cyphomyrmex</taxon>
    </lineage>
</organism>
<feature type="domain" description="Myb/SANT-like DNA-binding" evidence="1">
    <location>
        <begin position="81"/>
        <end position="166"/>
    </location>
</feature>
<sequence length="344" mass="39781">MASTSEASEVNDFTIFTCKYCGHIITSLDVVPEHDCFIGKEVYMDNNLLFTIETDNESNLSNTISEENRNINEINKQEALWTKNKTMALLSLYEANCTMLDNPRKKTKLWTTIAAGLNELNIKVSADQVRWRMNYLTKKYKECIDNNLKSGRGTMTFEFFDQMENIFGCKKSAAATYTISSNLLSDTSKNSNIGTKIQSSKKQKIEHSNYTASISSNSAGTKNKNKENECANKELFHKVKSQTGNKKRNDLEDVYLEYIQNEEKRRTEHNDNILKTKKEALKLKKHYLEVREKEFEMKQKIALNKIKSKERRHDEILEIEKLKCNLLKNLLNTKEKSKTDTDSE</sequence>
<keyword evidence="3" id="KW-1185">Reference proteome</keyword>
<dbReference type="PANTHER" id="PTHR47595:SF1">
    <property type="entry name" value="MYB_SANT-LIKE DNA-BINDING DOMAIN-CONTAINING PROTEIN"/>
    <property type="match status" value="1"/>
</dbReference>
<evidence type="ECO:0000313" key="3">
    <source>
        <dbReference type="Proteomes" id="UP000078542"/>
    </source>
</evidence>
<dbReference type="EMBL" id="KQ978364">
    <property type="protein sequence ID" value="KYM94604.1"/>
    <property type="molecule type" value="Genomic_DNA"/>
</dbReference>
<accession>A0A151I8F4</accession>
<dbReference type="AlphaFoldDB" id="A0A151I8F4"/>
<protein>
    <recommendedName>
        <fullName evidence="1">Myb/SANT-like DNA-binding domain-containing protein</fullName>
    </recommendedName>
</protein>
<dbReference type="InterPro" id="IPR044822">
    <property type="entry name" value="Myb_DNA-bind_4"/>
</dbReference>
<evidence type="ECO:0000259" key="1">
    <source>
        <dbReference type="Pfam" id="PF13837"/>
    </source>
</evidence>
<evidence type="ECO:0000313" key="2">
    <source>
        <dbReference type="EMBL" id="KYM94604.1"/>
    </source>
</evidence>
<reference evidence="2 3" key="1">
    <citation type="submission" date="2016-03" db="EMBL/GenBank/DDBJ databases">
        <title>Cyphomyrmex costatus WGS genome.</title>
        <authorList>
            <person name="Nygaard S."/>
            <person name="Hu H."/>
            <person name="Boomsma J."/>
            <person name="Zhang G."/>
        </authorList>
    </citation>
    <scope>NUCLEOTIDE SEQUENCE [LARGE SCALE GENOMIC DNA]</scope>
    <source>
        <strain evidence="2">MS0001</strain>
        <tissue evidence="2">Whole body</tissue>
    </source>
</reference>
<dbReference type="PANTHER" id="PTHR47595">
    <property type="entry name" value="HEAT SHOCK 70 KDA PROTEIN 14"/>
    <property type="match status" value="1"/>
</dbReference>
<dbReference type="Gene3D" id="1.10.10.60">
    <property type="entry name" value="Homeodomain-like"/>
    <property type="match status" value="1"/>
</dbReference>
<gene>
    <name evidence="2" type="ORF">ALC62_14762</name>
</gene>
<proteinExistence type="predicted"/>
<dbReference type="Pfam" id="PF13837">
    <property type="entry name" value="Myb_DNA-bind_4"/>
    <property type="match status" value="1"/>
</dbReference>
<name>A0A151I8F4_9HYME</name>